<dbReference type="AlphaFoldDB" id="A0A8D8A8V8"/>
<evidence type="ECO:0000313" key="2">
    <source>
        <dbReference type="EMBL" id="CAG6452075.1"/>
    </source>
</evidence>
<feature type="region of interest" description="Disordered" evidence="1">
    <location>
        <begin position="21"/>
        <end position="107"/>
    </location>
</feature>
<name>A0A8D8A8V8_CULPI</name>
<evidence type="ECO:0000256" key="1">
    <source>
        <dbReference type="SAM" id="MobiDB-lite"/>
    </source>
</evidence>
<sequence>MGRNRARRFRAVFRPHLDAHRAVAGRAAGPSPHGGHRGGGFLRERTEQPAGRCRRFDGPVHVGARPADRGLSGPGAGRRVPRDVHRDGGQDRRRVDSGQCARGPRAGHRLFLDGVQFRLADEQDG</sequence>
<dbReference type="EMBL" id="HBUE01020005">
    <property type="protein sequence ID" value="CAG6452075.1"/>
    <property type="molecule type" value="Transcribed_RNA"/>
</dbReference>
<organism evidence="2">
    <name type="scientific">Culex pipiens</name>
    <name type="common">House mosquito</name>
    <dbReference type="NCBI Taxonomy" id="7175"/>
    <lineage>
        <taxon>Eukaryota</taxon>
        <taxon>Metazoa</taxon>
        <taxon>Ecdysozoa</taxon>
        <taxon>Arthropoda</taxon>
        <taxon>Hexapoda</taxon>
        <taxon>Insecta</taxon>
        <taxon>Pterygota</taxon>
        <taxon>Neoptera</taxon>
        <taxon>Endopterygota</taxon>
        <taxon>Diptera</taxon>
        <taxon>Nematocera</taxon>
        <taxon>Culicoidea</taxon>
        <taxon>Culicidae</taxon>
        <taxon>Culicinae</taxon>
        <taxon>Culicini</taxon>
        <taxon>Culex</taxon>
        <taxon>Culex</taxon>
    </lineage>
</organism>
<feature type="compositionally biased region" description="Basic and acidic residues" evidence="1">
    <location>
        <begin position="80"/>
        <end position="96"/>
    </location>
</feature>
<proteinExistence type="predicted"/>
<protein>
    <submittedName>
        <fullName evidence="2">(northern house mosquito) hypothetical protein</fullName>
    </submittedName>
</protein>
<reference evidence="2" key="1">
    <citation type="submission" date="2021-05" db="EMBL/GenBank/DDBJ databases">
        <authorList>
            <person name="Alioto T."/>
            <person name="Alioto T."/>
            <person name="Gomez Garrido J."/>
        </authorList>
    </citation>
    <scope>NUCLEOTIDE SEQUENCE</scope>
</reference>
<accession>A0A8D8A8V8</accession>